<sequence length="255" mass="28623">MSSERIRRRRIPATIKRNWPPNPSPPPHRRTPPKSKPSRPIDVLHKSCSEPLLPINDLVVGDDQSSLELEGGWLYRPQTCGDVFSHQSFSPESPKRLYEGYQKDAKVVVNVTVEGSPGPIRTMVKLGSSVEDMIKLVIAKYGEEGRSPRLPKNAASYLDLHLSYFSLQSLDRSNVIGQVGSRNFYLRKSGWKSVEDSPDTDASTSFTSETIYINENSTQPIAAAVSLPAYITRKITKIVRKICKLWRIFGCIHCV</sequence>
<gene>
    <name evidence="3" type="ORF">Nepgr_028468</name>
</gene>
<feature type="region of interest" description="Disordered" evidence="1">
    <location>
        <begin position="1"/>
        <end position="40"/>
    </location>
</feature>
<protein>
    <recommendedName>
        <fullName evidence="2">DUF7054 domain-containing protein</fullName>
    </recommendedName>
</protein>
<dbReference type="Pfam" id="PF23156">
    <property type="entry name" value="DUF7054"/>
    <property type="match status" value="1"/>
</dbReference>
<organism evidence="3 4">
    <name type="scientific">Nepenthes gracilis</name>
    <name type="common">Slender pitcher plant</name>
    <dbReference type="NCBI Taxonomy" id="150966"/>
    <lineage>
        <taxon>Eukaryota</taxon>
        <taxon>Viridiplantae</taxon>
        <taxon>Streptophyta</taxon>
        <taxon>Embryophyta</taxon>
        <taxon>Tracheophyta</taxon>
        <taxon>Spermatophyta</taxon>
        <taxon>Magnoliopsida</taxon>
        <taxon>eudicotyledons</taxon>
        <taxon>Gunneridae</taxon>
        <taxon>Pentapetalae</taxon>
        <taxon>Caryophyllales</taxon>
        <taxon>Nepenthaceae</taxon>
        <taxon>Nepenthes</taxon>
    </lineage>
</organism>
<dbReference type="InterPro" id="IPR055482">
    <property type="entry name" value="DUF7054"/>
</dbReference>
<dbReference type="InterPro" id="IPR040358">
    <property type="entry name" value="At4g22758-like"/>
</dbReference>
<dbReference type="Proteomes" id="UP001279734">
    <property type="component" value="Unassembled WGS sequence"/>
</dbReference>
<keyword evidence="4" id="KW-1185">Reference proteome</keyword>
<comment type="caution">
    <text evidence="3">The sequence shown here is derived from an EMBL/GenBank/DDBJ whole genome shotgun (WGS) entry which is preliminary data.</text>
</comment>
<evidence type="ECO:0000256" key="1">
    <source>
        <dbReference type="SAM" id="MobiDB-lite"/>
    </source>
</evidence>
<evidence type="ECO:0000313" key="4">
    <source>
        <dbReference type="Proteomes" id="UP001279734"/>
    </source>
</evidence>
<feature type="domain" description="DUF7054" evidence="2">
    <location>
        <begin position="103"/>
        <end position="187"/>
    </location>
</feature>
<feature type="compositionally biased region" description="Basic residues" evidence="1">
    <location>
        <begin position="1"/>
        <end position="11"/>
    </location>
</feature>
<accession>A0AAD3Y3Z7</accession>
<evidence type="ECO:0000313" key="3">
    <source>
        <dbReference type="EMBL" id="GMH26625.1"/>
    </source>
</evidence>
<dbReference type="EMBL" id="BSYO01000031">
    <property type="protein sequence ID" value="GMH26625.1"/>
    <property type="molecule type" value="Genomic_DNA"/>
</dbReference>
<name>A0AAD3Y3Z7_NEPGR</name>
<feature type="compositionally biased region" description="Basic residues" evidence="1">
    <location>
        <begin position="27"/>
        <end position="37"/>
    </location>
</feature>
<evidence type="ECO:0000259" key="2">
    <source>
        <dbReference type="Pfam" id="PF23156"/>
    </source>
</evidence>
<dbReference type="PANTHER" id="PTHR33270">
    <property type="entry name" value="BNAC05G50380D PROTEIN"/>
    <property type="match status" value="1"/>
</dbReference>
<dbReference type="AlphaFoldDB" id="A0AAD3Y3Z7"/>
<proteinExistence type="predicted"/>
<dbReference type="PANTHER" id="PTHR33270:SF6">
    <property type="entry name" value="OS02G0448600 PROTEIN"/>
    <property type="match status" value="1"/>
</dbReference>
<reference evidence="3" key="1">
    <citation type="submission" date="2023-05" db="EMBL/GenBank/DDBJ databases">
        <title>Nepenthes gracilis genome sequencing.</title>
        <authorList>
            <person name="Fukushima K."/>
        </authorList>
    </citation>
    <scope>NUCLEOTIDE SEQUENCE</scope>
    <source>
        <strain evidence="3">SING2019-196</strain>
    </source>
</reference>